<organism evidence="2 3">
    <name type="scientific">Limnohabitans lacus</name>
    <dbReference type="NCBI Taxonomy" id="3045173"/>
    <lineage>
        <taxon>Bacteria</taxon>
        <taxon>Pseudomonadati</taxon>
        <taxon>Pseudomonadota</taxon>
        <taxon>Betaproteobacteria</taxon>
        <taxon>Burkholderiales</taxon>
        <taxon>Comamonadaceae</taxon>
        <taxon>Limnohabitans</taxon>
    </lineage>
</organism>
<name>A0ABT6XA68_9BURK</name>
<evidence type="ECO:0000259" key="1">
    <source>
        <dbReference type="PROSITE" id="PS50925"/>
    </source>
</evidence>
<proteinExistence type="predicted"/>
<dbReference type="InterPro" id="IPR036046">
    <property type="entry name" value="Acylphosphatase-like_dom_sf"/>
</dbReference>
<comment type="caution">
    <text evidence="2">The sequence shown here is derived from an EMBL/GenBank/DDBJ whole genome shotgun (WGS) entry which is preliminary data.</text>
</comment>
<feature type="domain" description="BLUF" evidence="1">
    <location>
        <begin position="2"/>
        <end position="93"/>
    </location>
</feature>
<dbReference type="RefSeq" id="WP_283225370.1">
    <property type="nucleotide sequence ID" value="NZ_JASGBH010000012.1"/>
</dbReference>
<dbReference type="Pfam" id="PF04940">
    <property type="entry name" value="BLUF"/>
    <property type="match status" value="1"/>
</dbReference>
<keyword evidence="3" id="KW-1185">Reference proteome</keyword>
<dbReference type="SUPFAM" id="SSF54975">
    <property type="entry name" value="Acylphosphatase/BLUF domain-like"/>
    <property type="match status" value="1"/>
</dbReference>
<gene>
    <name evidence="2" type="ORF">QLQ16_14395</name>
</gene>
<dbReference type="Proteomes" id="UP001431902">
    <property type="component" value="Unassembled WGS sequence"/>
</dbReference>
<sequence length="127" mass="14555">MLECILYQSTPAQEFGAQALFQLLTQAQLRNASLDITGHLLFVNGQFTQCLEGPANRIEPLWQTIQSDPRHQSVELLMRRTIDKRRFPEWSMAFSTYSTYYVHGMRGFFPVDADAPSPLVQLCREAT</sequence>
<dbReference type="InterPro" id="IPR007024">
    <property type="entry name" value="BLUF_domain"/>
</dbReference>
<dbReference type="Gene3D" id="3.30.70.100">
    <property type="match status" value="1"/>
</dbReference>
<evidence type="ECO:0000313" key="3">
    <source>
        <dbReference type="Proteomes" id="UP001431902"/>
    </source>
</evidence>
<dbReference type="SMART" id="SM01034">
    <property type="entry name" value="BLUF"/>
    <property type="match status" value="1"/>
</dbReference>
<protein>
    <submittedName>
        <fullName evidence="2">BLUF domain-containing protein</fullName>
    </submittedName>
</protein>
<accession>A0ABT6XA68</accession>
<evidence type="ECO:0000313" key="2">
    <source>
        <dbReference type="EMBL" id="MDI9235026.1"/>
    </source>
</evidence>
<dbReference type="EMBL" id="JASGBH010000012">
    <property type="protein sequence ID" value="MDI9235026.1"/>
    <property type="molecule type" value="Genomic_DNA"/>
</dbReference>
<reference evidence="2" key="1">
    <citation type="submission" date="2023-05" db="EMBL/GenBank/DDBJ databases">
        <title>Limnohabitans sp. strain HM2-2 Genome sequencing and assembly.</title>
        <authorList>
            <person name="Jung Y."/>
        </authorList>
    </citation>
    <scope>NUCLEOTIDE SEQUENCE</scope>
    <source>
        <strain evidence="2">HM2-2</strain>
    </source>
</reference>
<dbReference type="PROSITE" id="PS50925">
    <property type="entry name" value="BLUF"/>
    <property type="match status" value="1"/>
</dbReference>